<dbReference type="PANTHER" id="PTHR41294:SF1">
    <property type="entry name" value="CADMIUM-INDUCED PROTEIN CADI"/>
    <property type="match status" value="1"/>
</dbReference>
<dbReference type="InterPro" id="IPR049789">
    <property type="entry name" value="ArsI/CadI-like"/>
</dbReference>
<organism evidence="2 3">
    <name type="scientific">Keguizhuia sedimenti</name>
    <dbReference type="NCBI Taxonomy" id="3064264"/>
    <lineage>
        <taxon>Bacteria</taxon>
        <taxon>Pseudomonadati</taxon>
        <taxon>Pseudomonadota</taxon>
        <taxon>Betaproteobacteria</taxon>
        <taxon>Burkholderiales</taxon>
        <taxon>Oxalobacteraceae</taxon>
        <taxon>Keguizhuia</taxon>
    </lineage>
</organism>
<evidence type="ECO:0000313" key="3">
    <source>
        <dbReference type="Proteomes" id="UP001225596"/>
    </source>
</evidence>
<gene>
    <name evidence="2" type="ORF">Q8A64_08460</name>
</gene>
<dbReference type="Proteomes" id="UP001225596">
    <property type="component" value="Unassembled WGS sequence"/>
</dbReference>
<dbReference type="InterPro" id="IPR037523">
    <property type="entry name" value="VOC_core"/>
</dbReference>
<accession>A0ABU1BNF2</accession>
<dbReference type="NCBIfam" id="NF041414">
    <property type="entry name" value="ArsI_CadI_VOC"/>
    <property type="match status" value="1"/>
</dbReference>
<dbReference type="EMBL" id="JAUYVH010000003">
    <property type="protein sequence ID" value="MDQ9170442.1"/>
    <property type="molecule type" value="Genomic_DNA"/>
</dbReference>
<evidence type="ECO:0000259" key="1">
    <source>
        <dbReference type="PROSITE" id="PS51819"/>
    </source>
</evidence>
<dbReference type="InterPro" id="IPR052393">
    <property type="entry name" value="Cadmium-induced_rsp"/>
</dbReference>
<keyword evidence="3" id="KW-1185">Reference proteome</keyword>
<dbReference type="PANTHER" id="PTHR41294">
    <property type="entry name" value="CADMIUM-INDUCED PROTEIN CADI"/>
    <property type="match status" value="1"/>
</dbReference>
<dbReference type="PROSITE" id="PS51819">
    <property type="entry name" value="VOC"/>
    <property type="match status" value="1"/>
</dbReference>
<proteinExistence type="predicted"/>
<protein>
    <submittedName>
        <fullName evidence="2">ArsI/CadI family heavy metal resistance metalloenzyme</fullName>
    </submittedName>
</protein>
<dbReference type="InterPro" id="IPR004360">
    <property type="entry name" value="Glyas_Fos-R_dOase_dom"/>
</dbReference>
<dbReference type="Gene3D" id="3.10.180.10">
    <property type="entry name" value="2,3-Dihydroxybiphenyl 1,2-Dioxygenase, domain 1"/>
    <property type="match status" value="1"/>
</dbReference>
<comment type="caution">
    <text evidence="2">The sequence shown here is derived from an EMBL/GenBank/DDBJ whole genome shotgun (WGS) entry which is preliminary data.</text>
</comment>
<evidence type="ECO:0000313" key="2">
    <source>
        <dbReference type="EMBL" id="MDQ9170442.1"/>
    </source>
</evidence>
<dbReference type="InterPro" id="IPR029068">
    <property type="entry name" value="Glyas_Bleomycin-R_OHBP_Dase"/>
</dbReference>
<feature type="domain" description="VOC" evidence="1">
    <location>
        <begin position="2"/>
        <end position="116"/>
    </location>
</feature>
<dbReference type="SUPFAM" id="SSF54593">
    <property type="entry name" value="Glyoxalase/Bleomycin resistance protein/Dihydroxybiphenyl dioxygenase"/>
    <property type="match status" value="1"/>
</dbReference>
<dbReference type="RefSeq" id="WP_338436363.1">
    <property type="nucleotide sequence ID" value="NZ_JAUYVH010000003.1"/>
</dbReference>
<name>A0ABU1BNF2_9BURK</name>
<dbReference type="Pfam" id="PF00903">
    <property type="entry name" value="Glyoxalase"/>
    <property type="match status" value="1"/>
</dbReference>
<reference evidence="2 3" key="1">
    <citation type="submission" date="2023-08" db="EMBL/GenBank/DDBJ databases">
        <title>Oxalobacteraceae gen .nov., isolated from river sludge outside the plant.</title>
        <authorList>
            <person name="Zhao S.Y."/>
        </authorList>
    </citation>
    <scope>NUCLEOTIDE SEQUENCE [LARGE SCALE GENOMIC DNA]</scope>
    <source>
        <strain evidence="2 3">R-40</strain>
    </source>
</reference>
<sequence length="164" mass="17979">MKRFHVHISVDNLADSVKFYSGMFGSEPTELKPDYAKWKLEDPRINFAISRRGAKVGLDHIGIQVENENELEEMQARLNALQPGVELEEGTTCCYAKSDKYWVKDPAGIAWETFHTLESIPVFGMPAKKAGPIAINIPVASAKSELASSCCAPGDSEKQGSSCC</sequence>